<keyword evidence="2" id="KW-0963">Cytoplasm</keyword>
<dbReference type="GO" id="GO:0005869">
    <property type="term" value="C:dynactin complex"/>
    <property type="evidence" value="ECO:0007669"/>
    <property type="project" value="TreeGrafter"/>
</dbReference>
<evidence type="ECO:0000256" key="3">
    <source>
        <dbReference type="ARBA" id="ARBA00023212"/>
    </source>
</evidence>
<protein>
    <recommendedName>
        <fullName evidence="5">Dynactin subunit 5</fullName>
    </recommendedName>
</protein>
<feature type="region of interest" description="Disordered" evidence="6">
    <location>
        <begin position="1"/>
        <end position="21"/>
    </location>
</feature>
<dbReference type="SUPFAM" id="SSF51161">
    <property type="entry name" value="Trimeric LpxA-like enzymes"/>
    <property type="match status" value="1"/>
</dbReference>
<evidence type="ECO:0000256" key="2">
    <source>
        <dbReference type="ARBA" id="ARBA00022490"/>
    </source>
</evidence>
<reference evidence="7" key="2">
    <citation type="submission" date="2014-06" db="EMBL/GenBank/DDBJ databases">
        <title>The complete genome of Blastobotrys (Arxula) adeninivorans LS3 - a yeast of biotechnological interest.</title>
        <authorList>
            <person name="Kunze G."/>
            <person name="Gaillardin C."/>
            <person name="Czernicka M."/>
            <person name="Durrens P."/>
            <person name="Martin T."/>
            <person name="Boer E."/>
            <person name="Gabaldon T."/>
            <person name="Cruz J."/>
            <person name="Talla E."/>
            <person name="Marck C."/>
            <person name="Goffeau A."/>
            <person name="Barbe V."/>
            <person name="Baret P."/>
            <person name="Baronian K."/>
            <person name="Beier S."/>
            <person name="Bleykasten C."/>
            <person name="Bode R."/>
            <person name="Casaregola S."/>
            <person name="Despons L."/>
            <person name="Fairhead C."/>
            <person name="Giersberg M."/>
            <person name="Gierski P."/>
            <person name="Hahnel U."/>
            <person name="Hartmann A."/>
            <person name="Jankowska D."/>
            <person name="Jubin C."/>
            <person name="Jung P."/>
            <person name="Lafontaine I."/>
            <person name="Leh-Louis V."/>
            <person name="Lemaire M."/>
            <person name="Marcet-Houben M."/>
            <person name="Mascher M."/>
            <person name="Morel G."/>
            <person name="Richard G.-F."/>
            <person name="Riechen J."/>
            <person name="Sacerdot C."/>
            <person name="Sarkar A."/>
            <person name="Savel G."/>
            <person name="Schacherer J."/>
            <person name="Sherman D."/>
            <person name="Straub M.-L."/>
            <person name="Stein N."/>
            <person name="Thierry A."/>
            <person name="Trautwein-Schult A."/>
            <person name="Westhof E."/>
            <person name="Worch S."/>
            <person name="Dujon B."/>
            <person name="Souciet J.-L."/>
            <person name="Wincker P."/>
            <person name="Scholz U."/>
            <person name="Neuveglise N."/>
        </authorList>
    </citation>
    <scope>NUCLEOTIDE SEQUENCE</scope>
    <source>
        <strain evidence="7">LS3</strain>
    </source>
</reference>
<evidence type="ECO:0000256" key="5">
    <source>
        <dbReference type="ARBA" id="ARBA00034865"/>
    </source>
</evidence>
<dbReference type="EMBL" id="HG937693">
    <property type="protein sequence ID" value="CDP34263.1"/>
    <property type="molecule type" value="Genomic_DNA"/>
</dbReference>
<evidence type="ECO:0000256" key="1">
    <source>
        <dbReference type="ARBA" id="ARBA00004245"/>
    </source>
</evidence>
<sequence>MSRVRAPKRHEQGSEYIETESGNRISRKSAIQGSQFIILGGKTLIEAGAVVRGDCHRRDSNSPIIAIGRYCYLGPNCSIKPPQRFSTSSGKEEYYPVKIGSYVHIGQGSTVEAATIGSCVYIGDNCKIGKFSIIKDCVVIKDNTVIPPYAVVSHFSMVSQEPPNELTQLPESADQVLEVHARKVYSGIQVDAPF</sequence>
<keyword evidence="3" id="KW-0206">Cytoskeleton</keyword>
<dbReference type="Pfam" id="PF21711">
    <property type="entry name" value="DCTN5"/>
    <property type="match status" value="1"/>
</dbReference>
<evidence type="ECO:0000313" key="7">
    <source>
        <dbReference type="EMBL" id="CDP34263.1"/>
    </source>
</evidence>
<name>A0A060SZZ0_BLAAD</name>
<evidence type="ECO:0000256" key="4">
    <source>
        <dbReference type="ARBA" id="ARBA00034706"/>
    </source>
</evidence>
<proteinExistence type="inferred from homology"/>
<evidence type="ECO:0000256" key="6">
    <source>
        <dbReference type="SAM" id="MobiDB-lite"/>
    </source>
</evidence>
<dbReference type="Gene3D" id="2.160.10.10">
    <property type="entry name" value="Hexapeptide repeat proteins"/>
    <property type="match status" value="1"/>
</dbReference>
<comment type="subcellular location">
    <subcellularLocation>
        <location evidence="1">Cytoplasm</location>
        <location evidence="1">Cytoskeleton</location>
    </subcellularLocation>
</comment>
<dbReference type="InterPro" id="IPR047125">
    <property type="entry name" value="DCTN5"/>
</dbReference>
<dbReference type="PANTHER" id="PTHR46126:SF1">
    <property type="entry name" value="DYNACTIN SUBUNIT 5"/>
    <property type="match status" value="1"/>
</dbReference>
<dbReference type="InterPro" id="IPR011004">
    <property type="entry name" value="Trimer_LpxA-like_sf"/>
</dbReference>
<comment type="similarity">
    <text evidence="4">Belongs to the dynactin subunits 5/6 family. Dynactin subunit 5 subfamily.</text>
</comment>
<dbReference type="CDD" id="cd03359">
    <property type="entry name" value="LbH_Dynactin_5"/>
    <property type="match status" value="1"/>
</dbReference>
<organism evidence="7">
    <name type="scientific">Blastobotrys adeninivorans</name>
    <name type="common">Yeast</name>
    <name type="synonym">Arxula adeninivorans</name>
    <dbReference type="NCBI Taxonomy" id="409370"/>
    <lineage>
        <taxon>Eukaryota</taxon>
        <taxon>Fungi</taxon>
        <taxon>Dikarya</taxon>
        <taxon>Ascomycota</taxon>
        <taxon>Saccharomycotina</taxon>
        <taxon>Dipodascomycetes</taxon>
        <taxon>Dipodascales</taxon>
        <taxon>Trichomonascaceae</taxon>
        <taxon>Blastobotrys</taxon>
    </lineage>
</organism>
<accession>A0A060SZZ0</accession>
<dbReference type="AlphaFoldDB" id="A0A060SZZ0"/>
<gene>
    <name evidence="7" type="ORF">GNLVRS02_ARAD1C08426g</name>
</gene>
<dbReference type="PANTHER" id="PTHR46126">
    <property type="entry name" value="DYNACTIN SUBUNIT 5"/>
    <property type="match status" value="1"/>
</dbReference>
<reference evidence="7" key="1">
    <citation type="submission" date="2014-02" db="EMBL/GenBank/DDBJ databases">
        <authorList>
            <person name="Genoscope - CEA"/>
        </authorList>
    </citation>
    <scope>NUCLEOTIDE SEQUENCE</scope>
    <source>
        <strain evidence="7">LS3</strain>
    </source>
</reference>
<dbReference type="PhylomeDB" id="A0A060SZZ0"/>